<dbReference type="FunCoup" id="A0A340YFA8">
    <property type="interactions" value="112"/>
</dbReference>
<dbReference type="CDD" id="cd07765">
    <property type="entry name" value="KRAB_A-box"/>
    <property type="match status" value="1"/>
</dbReference>
<dbReference type="Pfam" id="PF01352">
    <property type="entry name" value="KRAB"/>
    <property type="match status" value="1"/>
</dbReference>
<dbReference type="GeneID" id="103073487"/>
<gene>
    <name evidence="3" type="primary">LOC103073487</name>
</gene>
<keyword evidence="2" id="KW-1185">Reference proteome</keyword>
<accession>A0A340YFA8</accession>
<dbReference type="InterPro" id="IPR036051">
    <property type="entry name" value="KRAB_dom_sf"/>
</dbReference>
<dbReference type="PANTHER" id="PTHR23232">
    <property type="entry name" value="KRAB DOMAIN C2H2 ZINC FINGER"/>
    <property type="match status" value="1"/>
</dbReference>
<sequence length="71" mass="8104">MTEGLVLFKDVSVDFSQEWECLDSDQRDLYRNVILENYNNLVSVDVVSLLEQGEEPWMVGREVAGDLLPGK</sequence>
<dbReference type="SMART" id="SM00349">
    <property type="entry name" value="KRAB"/>
    <property type="match status" value="1"/>
</dbReference>
<dbReference type="GO" id="GO:0006355">
    <property type="term" value="P:regulation of DNA-templated transcription"/>
    <property type="evidence" value="ECO:0007669"/>
    <property type="project" value="InterPro"/>
</dbReference>
<dbReference type="PANTHER" id="PTHR23232:SF142">
    <property type="entry name" value="GASTRULA ZINC FINGER PROTEIN XLCGF57.1-LIKE-RELATED"/>
    <property type="match status" value="1"/>
</dbReference>
<proteinExistence type="predicted"/>
<dbReference type="KEGG" id="lve:103073487"/>
<dbReference type="InParanoid" id="A0A340YFA8"/>
<protein>
    <submittedName>
        <fullName evidence="3">Zinc finger protein 383-like</fullName>
    </submittedName>
</protein>
<dbReference type="Proteomes" id="UP000265300">
    <property type="component" value="Unplaced"/>
</dbReference>
<dbReference type="Gene3D" id="6.10.140.140">
    <property type="match status" value="1"/>
</dbReference>
<evidence type="ECO:0000313" key="2">
    <source>
        <dbReference type="Proteomes" id="UP000265300"/>
    </source>
</evidence>
<dbReference type="SUPFAM" id="SSF109640">
    <property type="entry name" value="KRAB domain (Kruppel-associated box)"/>
    <property type="match status" value="1"/>
</dbReference>
<dbReference type="InterPro" id="IPR001909">
    <property type="entry name" value="KRAB"/>
</dbReference>
<reference evidence="3" key="1">
    <citation type="submission" date="2025-08" db="UniProtKB">
        <authorList>
            <consortium name="RefSeq"/>
        </authorList>
    </citation>
    <scope>IDENTIFICATION</scope>
</reference>
<evidence type="ECO:0000313" key="3">
    <source>
        <dbReference type="RefSeq" id="XP_007471147.1"/>
    </source>
</evidence>
<dbReference type="PROSITE" id="PS50805">
    <property type="entry name" value="KRAB"/>
    <property type="match status" value="1"/>
</dbReference>
<evidence type="ECO:0000259" key="1">
    <source>
        <dbReference type="PROSITE" id="PS50805"/>
    </source>
</evidence>
<dbReference type="AlphaFoldDB" id="A0A340YFA8"/>
<dbReference type="InterPro" id="IPR050169">
    <property type="entry name" value="Krueppel_C2H2_ZnF"/>
</dbReference>
<organism evidence="2 3">
    <name type="scientific">Lipotes vexillifer</name>
    <name type="common">Yangtze river dolphin</name>
    <dbReference type="NCBI Taxonomy" id="118797"/>
    <lineage>
        <taxon>Eukaryota</taxon>
        <taxon>Metazoa</taxon>
        <taxon>Chordata</taxon>
        <taxon>Craniata</taxon>
        <taxon>Vertebrata</taxon>
        <taxon>Euteleostomi</taxon>
        <taxon>Mammalia</taxon>
        <taxon>Eutheria</taxon>
        <taxon>Laurasiatheria</taxon>
        <taxon>Artiodactyla</taxon>
        <taxon>Whippomorpha</taxon>
        <taxon>Cetacea</taxon>
        <taxon>Odontoceti</taxon>
        <taxon>Lipotidae</taxon>
        <taxon>Lipotes</taxon>
    </lineage>
</organism>
<feature type="domain" description="KRAB" evidence="1">
    <location>
        <begin position="6"/>
        <end position="69"/>
    </location>
</feature>
<dbReference type="STRING" id="118797.A0A340YFA8"/>
<dbReference type="RefSeq" id="XP_007471147.1">
    <property type="nucleotide sequence ID" value="XM_007471085.1"/>
</dbReference>
<name>A0A340YFA8_LIPVE</name>